<dbReference type="Proteomes" id="UP001245683">
    <property type="component" value="Unassembled WGS sequence"/>
</dbReference>
<name>A0AAE4T495_9EURY</name>
<organism evidence="1 2">
    <name type="scientific">Thermococcus waiotapuensis</name>
    <dbReference type="NCBI Taxonomy" id="90909"/>
    <lineage>
        <taxon>Archaea</taxon>
        <taxon>Methanobacteriati</taxon>
        <taxon>Methanobacteriota</taxon>
        <taxon>Thermococci</taxon>
        <taxon>Thermococcales</taxon>
        <taxon>Thermococcaceae</taxon>
        <taxon>Thermococcus</taxon>
    </lineage>
</organism>
<gene>
    <name evidence="1" type="ORF">RBI02_08975</name>
</gene>
<accession>A0AAE4T495</accession>
<reference evidence="1 2" key="1">
    <citation type="submission" date="2023-08" db="EMBL/GenBank/DDBJ databases">
        <title>Draft genome sequence of Thermococcus waiotapuensis WT1T, a thermophilic sulphur-dependent archaeon from order Thermococcales.</title>
        <authorList>
            <person name="Manners S.H."/>
            <person name="Carere C.R."/>
            <person name="Dhami M.K."/>
            <person name="Dobson R.C.J."/>
            <person name="Stott M.B."/>
        </authorList>
    </citation>
    <scope>NUCLEOTIDE SEQUENCE [LARGE SCALE GENOMIC DNA]</scope>
    <source>
        <strain evidence="1 2">WT1</strain>
    </source>
</reference>
<keyword evidence="2" id="KW-1185">Reference proteome</keyword>
<comment type="caution">
    <text evidence="1">The sequence shown here is derived from an EMBL/GenBank/DDBJ whole genome shotgun (WGS) entry which is preliminary data.</text>
</comment>
<evidence type="ECO:0000313" key="1">
    <source>
        <dbReference type="EMBL" id="MDV3104663.1"/>
    </source>
</evidence>
<proteinExistence type="predicted"/>
<dbReference type="AlphaFoldDB" id="A0AAE4T495"/>
<dbReference type="RefSeq" id="WP_315343172.1">
    <property type="nucleotide sequence ID" value="NZ_JAVDZE010000006.1"/>
</dbReference>
<protein>
    <submittedName>
        <fullName evidence="1">Uncharacterized protein</fullName>
    </submittedName>
</protein>
<evidence type="ECO:0000313" key="2">
    <source>
        <dbReference type="Proteomes" id="UP001245683"/>
    </source>
</evidence>
<dbReference type="EMBL" id="JAVDZE010000006">
    <property type="protein sequence ID" value="MDV3104663.1"/>
    <property type="molecule type" value="Genomic_DNA"/>
</dbReference>
<sequence>MMHVKRLAAVLVVFLILGLTISSVVASAELASVGILQSESKRTCSAGDAQSFGDLEANLTAKGVLKVYEGHSSSAVLMATALLQSMSRSDIAAVLEDKHFDLGQTRVRYVSINGTETYEVLKVPIVNKEGEIVGLVGHVRSSHYEGTFIGIYNMDNGSVSIVKLQDGNIVEVNSYSLKDSQVSISGSCLESILGCLFSLASLETSIAQCPLCVQVVTCIPACASIFGTLWCLLCIGTGALGCFNCAAVVWGIYSCAKAAQCVGR</sequence>